<dbReference type="Proteomes" id="UP000035909">
    <property type="component" value="Unassembled WGS sequence"/>
</dbReference>
<accession>A0A0J1H4Y1</accession>
<dbReference type="AlphaFoldDB" id="A0A0J1H4Y1"/>
<sequence length="207" mass="23282">MSKATTLAIQRVMLDALEHAARNAMEYSAVHIRKMPEYYLNVHIGQALSEFFPNIGYRLEMPVIHVLDKLKVSLPTSPDDLRVAGKLDLVITSRKTGNLRHVVEVKRSLLSIQLIKEAKRIKALAIEGISENRLQTGYIAAVSTLTKGNGALSESDLLESRLVGLEEEFGNEFTIDYLHKTMSEGEYGYPKNKALVVVVFRISRKNW</sequence>
<name>A0A0J1H4Y1_9GAMM</name>
<reference evidence="1 2" key="1">
    <citation type="submission" date="2015-05" db="EMBL/GenBank/DDBJ databases">
        <title>Photobacterium galathea sp. nov.</title>
        <authorList>
            <person name="Machado H."/>
            <person name="Gram L."/>
        </authorList>
    </citation>
    <scope>NUCLEOTIDE SEQUENCE [LARGE SCALE GENOMIC DNA]</scope>
    <source>
        <strain evidence="1 2">DSM 22954</strain>
    </source>
</reference>
<protein>
    <submittedName>
        <fullName evidence="1">Uncharacterized protein</fullName>
    </submittedName>
</protein>
<organism evidence="1 2">
    <name type="scientific">Photobacterium ganghwense</name>
    <dbReference type="NCBI Taxonomy" id="320778"/>
    <lineage>
        <taxon>Bacteria</taxon>
        <taxon>Pseudomonadati</taxon>
        <taxon>Pseudomonadota</taxon>
        <taxon>Gammaproteobacteria</taxon>
        <taxon>Vibrionales</taxon>
        <taxon>Vibrionaceae</taxon>
        <taxon>Photobacterium</taxon>
    </lineage>
</organism>
<proteinExistence type="predicted"/>
<keyword evidence="2" id="KW-1185">Reference proteome</keyword>
<comment type="caution">
    <text evidence="1">The sequence shown here is derived from an EMBL/GenBank/DDBJ whole genome shotgun (WGS) entry which is preliminary data.</text>
</comment>
<evidence type="ECO:0000313" key="2">
    <source>
        <dbReference type="Proteomes" id="UP000035909"/>
    </source>
</evidence>
<dbReference type="PATRIC" id="fig|320778.3.peg.3899"/>
<dbReference type="EMBL" id="LDOU01000019">
    <property type="protein sequence ID" value="KLV06819.1"/>
    <property type="molecule type" value="Genomic_DNA"/>
</dbReference>
<gene>
    <name evidence="1" type="ORF">ABT57_17925</name>
</gene>
<evidence type="ECO:0000313" key="1">
    <source>
        <dbReference type="EMBL" id="KLV06819.1"/>
    </source>
</evidence>
<dbReference type="OrthoDB" id="7026147at2"/>
<dbReference type="RefSeq" id="WP_047886648.1">
    <property type="nucleotide sequence ID" value="NZ_CP071325.1"/>
</dbReference>